<dbReference type="RefSeq" id="WP_202659939.1">
    <property type="nucleotide sequence ID" value="NZ_JAESVP010000004.1"/>
</dbReference>
<dbReference type="InterPro" id="IPR011057">
    <property type="entry name" value="Mss4-like_sf"/>
</dbReference>
<dbReference type="AlphaFoldDB" id="A0A8J7MTV8"/>
<accession>A0A8J7MTV8</accession>
<comment type="similarity">
    <text evidence="1">Belongs to the Gfa family.</text>
</comment>
<name>A0A8J7MTV8_9RHOB</name>
<feature type="domain" description="CENP-V/GFA" evidence="5">
    <location>
        <begin position="5"/>
        <end position="113"/>
    </location>
</feature>
<evidence type="ECO:0000256" key="3">
    <source>
        <dbReference type="ARBA" id="ARBA00022833"/>
    </source>
</evidence>
<dbReference type="SUPFAM" id="SSF51316">
    <property type="entry name" value="Mss4-like"/>
    <property type="match status" value="1"/>
</dbReference>
<keyword evidence="2" id="KW-0479">Metal-binding</keyword>
<keyword evidence="3" id="KW-0862">Zinc</keyword>
<evidence type="ECO:0000256" key="2">
    <source>
        <dbReference type="ARBA" id="ARBA00022723"/>
    </source>
</evidence>
<dbReference type="Proteomes" id="UP000619033">
    <property type="component" value="Unassembled WGS sequence"/>
</dbReference>
<dbReference type="GO" id="GO:0046872">
    <property type="term" value="F:metal ion binding"/>
    <property type="evidence" value="ECO:0007669"/>
    <property type="project" value="UniProtKB-KW"/>
</dbReference>
<dbReference type="PANTHER" id="PTHR33337:SF40">
    <property type="entry name" value="CENP-V_GFA DOMAIN-CONTAINING PROTEIN-RELATED"/>
    <property type="match status" value="1"/>
</dbReference>
<reference evidence="6" key="1">
    <citation type="submission" date="2021-01" db="EMBL/GenBank/DDBJ databases">
        <title>Genome seq and assembly of Tabrizicola sp. KVB23.</title>
        <authorList>
            <person name="Chhetri G."/>
        </authorList>
    </citation>
    <scope>NUCLEOTIDE SEQUENCE</scope>
    <source>
        <strain evidence="6">KVB23</strain>
    </source>
</reference>
<sequence length="127" mass="14256">MTPPYSGRCLCGAVTYHCTEPPLWQGHCHCESCRRATASPFTSYFGVADGAWAFTGLPPAEYESSPGAIRQFCPRCGTQISYRSARFPGERHFFAATLDLPEAFAPTRHYFWSERLPWLHLSDGLPH</sequence>
<gene>
    <name evidence="6" type="ORF">JI744_09370</name>
</gene>
<evidence type="ECO:0000313" key="7">
    <source>
        <dbReference type="Proteomes" id="UP000619033"/>
    </source>
</evidence>
<evidence type="ECO:0000259" key="5">
    <source>
        <dbReference type="PROSITE" id="PS51891"/>
    </source>
</evidence>
<keyword evidence="7" id="KW-1185">Reference proteome</keyword>
<dbReference type="PROSITE" id="PS51891">
    <property type="entry name" value="CENP_V_GFA"/>
    <property type="match status" value="1"/>
</dbReference>
<dbReference type="GO" id="GO:0016846">
    <property type="term" value="F:carbon-sulfur lyase activity"/>
    <property type="evidence" value="ECO:0007669"/>
    <property type="project" value="InterPro"/>
</dbReference>
<dbReference type="PANTHER" id="PTHR33337">
    <property type="entry name" value="GFA DOMAIN-CONTAINING PROTEIN"/>
    <property type="match status" value="1"/>
</dbReference>
<dbReference type="Pfam" id="PF04828">
    <property type="entry name" value="GFA"/>
    <property type="match status" value="1"/>
</dbReference>
<dbReference type="InterPro" id="IPR006913">
    <property type="entry name" value="CENP-V/GFA"/>
</dbReference>
<dbReference type="EMBL" id="JAESVP010000004">
    <property type="protein sequence ID" value="MBL4928313.1"/>
    <property type="molecule type" value="Genomic_DNA"/>
</dbReference>
<comment type="caution">
    <text evidence="6">The sequence shown here is derived from an EMBL/GenBank/DDBJ whole genome shotgun (WGS) entry which is preliminary data.</text>
</comment>
<keyword evidence="4" id="KW-0456">Lyase</keyword>
<protein>
    <submittedName>
        <fullName evidence="6">GFA family protein</fullName>
    </submittedName>
</protein>
<evidence type="ECO:0000256" key="1">
    <source>
        <dbReference type="ARBA" id="ARBA00005495"/>
    </source>
</evidence>
<dbReference type="Gene3D" id="3.90.1590.10">
    <property type="entry name" value="glutathione-dependent formaldehyde- activating enzyme (gfa)"/>
    <property type="match status" value="1"/>
</dbReference>
<organism evidence="6 7">
    <name type="scientific">Fuscibacter oryzae</name>
    <dbReference type="NCBI Taxonomy" id="2803939"/>
    <lineage>
        <taxon>Bacteria</taxon>
        <taxon>Pseudomonadati</taxon>
        <taxon>Pseudomonadota</taxon>
        <taxon>Alphaproteobacteria</taxon>
        <taxon>Rhodobacterales</taxon>
        <taxon>Paracoccaceae</taxon>
        <taxon>Fuscibacter</taxon>
    </lineage>
</organism>
<evidence type="ECO:0000313" key="6">
    <source>
        <dbReference type="EMBL" id="MBL4928313.1"/>
    </source>
</evidence>
<proteinExistence type="inferred from homology"/>
<evidence type="ECO:0000256" key="4">
    <source>
        <dbReference type="ARBA" id="ARBA00023239"/>
    </source>
</evidence>